<evidence type="ECO:0000313" key="2">
    <source>
        <dbReference type="Proteomes" id="UP000642748"/>
    </source>
</evidence>
<dbReference type="EMBL" id="BONZ01000006">
    <property type="protein sequence ID" value="GIH12360.1"/>
    <property type="molecule type" value="Genomic_DNA"/>
</dbReference>
<evidence type="ECO:0000313" key="1">
    <source>
        <dbReference type="EMBL" id="GIH12360.1"/>
    </source>
</evidence>
<comment type="caution">
    <text evidence="1">The sequence shown here is derived from an EMBL/GenBank/DDBJ whole genome shotgun (WGS) entry which is preliminary data.</text>
</comment>
<name>A0A8J3QJX2_9ACTN</name>
<accession>A0A8J3QJX2</accession>
<organism evidence="1 2">
    <name type="scientific">Rugosimonospora africana</name>
    <dbReference type="NCBI Taxonomy" id="556532"/>
    <lineage>
        <taxon>Bacteria</taxon>
        <taxon>Bacillati</taxon>
        <taxon>Actinomycetota</taxon>
        <taxon>Actinomycetes</taxon>
        <taxon>Micromonosporales</taxon>
        <taxon>Micromonosporaceae</taxon>
        <taxon>Rugosimonospora</taxon>
    </lineage>
</organism>
<reference evidence="1" key="1">
    <citation type="submission" date="2021-01" db="EMBL/GenBank/DDBJ databases">
        <title>Whole genome shotgun sequence of Rugosimonospora africana NBRC 104875.</title>
        <authorList>
            <person name="Komaki H."/>
            <person name="Tamura T."/>
        </authorList>
    </citation>
    <scope>NUCLEOTIDE SEQUENCE</scope>
    <source>
        <strain evidence="1">NBRC 104875</strain>
    </source>
</reference>
<dbReference type="AlphaFoldDB" id="A0A8J3QJX2"/>
<proteinExistence type="predicted"/>
<protein>
    <submittedName>
        <fullName evidence="1">Uncharacterized protein</fullName>
    </submittedName>
</protein>
<dbReference type="Proteomes" id="UP000642748">
    <property type="component" value="Unassembled WGS sequence"/>
</dbReference>
<gene>
    <name evidence="1" type="ORF">Raf01_05320</name>
</gene>
<sequence length="81" mass="8856">MRVPDEPAVDPDDEVLGGFVATVADVQHHVLGQRVRTVGVARRTGQFQYLADLVRVQSIEAPHRHGRGHLATVSVVRRGPV</sequence>
<keyword evidence="2" id="KW-1185">Reference proteome</keyword>